<evidence type="ECO:0000313" key="1">
    <source>
        <dbReference type="EMBL" id="DAF96711.1"/>
    </source>
</evidence>
<dbReference type="EMBL" id="BK016120">
    <property type="protein sequence ID" value="DAF96711.1"/>
    <property type="molecule type" value="Genomic_DNA"/>
</dbReference>
<reference evidence="1" key="1">
    <citation type="journal article" date="2021" name="Proc. Natl. Acad. Sci. U.S.A.">
        <title>A Catalog of Tens of Thousands of Viruses from Human Metagenomes Reveals Hidden Associations with Chronic Diseases.</title>
        <authorList>
            <person name="Tisza M.J."/>
            <person name="Buck C.B."/>
        </authorList>
    </citation>
    <scope>NUCLEOTIDE SEQUENCE</scope>
    <source>
        <strain evidence="1">CtfrT39</strain>
    </source>
</reference>
<name>A0A8S5UQG5_9CAUD</name>
<protein>
    <submittedName>
        <fullName evidence="1">Uncharacterized protein</fullName>
    </submittedName>
</protein>
<sequence>MRITIDGGHNILSCVNIPLCDAKYTKFGEGFFDSEALESSDTLEDIVRERFESFSTRENGWKEFSEWKKKNEDKAWYDLREGENGGLYIVAGDSEGIKFISVVDFLALDYKGYEINVYSWGNDSYSFGFWIDPEGGILRASDDERSYFFYDDLKNDEADYPRKDFDFKAALDDLVAHSDDYQNSNEDEDEEEEEEE</sequence>
<proteinExistence type="predicted"/>
<organism evidence="1">
    <name type="scientific">Siphoviridae sp. ctfrT39</name>
    <dbReference type="NCBI Taxonomy" id="2825598"/>
    <lineage>
        <taxon>Viruses</taxon>
        <taxon>Duplodnaviria</taxon>
        <taxon>Heunggongvirae</taxon>
        <taxon>Uroviricota</taxon>
        <taxon>Caudoviricetes</taxon>
    </lineage>
</organism>
<accession>A0A8S5UQG5</accession>